<dbReference type="RefSeq" id="WP_212920477.1">
    <property type="nucleotide sequence ID" value="NZ_BORP01000002.1"/>
</dbReference>
<dbReference type="SUPFAM" id="SSF51735">
    <property type="entry name" value="NAD(P)-binding Rossmann-fold domains"/>
    <property type="match status" value="1"/>
</dbReference>
<comment type="caution">
    <text evidence="3">The sequence shown here is derived from an EMBL/GenBank/DDBJ whole genome shotgun (WGS) entry which is preliminary data.</text>
</comment>
<dbReference type="EMBL" id="BORP01000002">
    <property type="protein sequence ID" value="GIO26990.1"/>
    <property type="molecule type" value="Genomic_DNA"/>
</dbReference>
<proteinExistence type="predicted"/>
<evidence type="ECO:0000259" key="2">
    <source>
        <dbReference type="Pfam" id="PF22725"/>
    </source>
</evidence>
<evidence type="ECO:0000313" key="4">
    <source>
        <dbReference type="Proteomes" id="UP000676917"/>
    </source>
</evidence>
<dbReference type="InterPro" id="IPR036291">
    <property type="entry name" value="NAD(P)-bd_dom_sf"/>
</dbReference>
<dbReference type="InterPro" id="IPR051450">
    <property type="entry name" value="Gfo/Idh/MocA_Oxidoreductases"/>
</dbReference>
<reference evidence="3" key="1">
    <citation type="submission" date="2021-03" db="EMBL/GenBank/DDBJ databases">
        <title>Antimicrobial resistance genes in bacteria isolated from Japanese honey, and their potential for conferring macrolide and lincosamide resistance in the American foulbrood pathogen Paenibacillus larvae.</title>
        <authorList>
            <person name="Okamoto M."/>
            <person name="Kumagai M."/>
            <person name="Kanamori H."/>
            <person name="Takamatsu D."/>
        </authorList>
    </citation>
    <scope>NUCLEOTIDE SEQUENCE</scope>
    <source>
        <strain evidence="3">J43TS3</strain>
    </source>
</reference>
<sequence length="321" mass="35718">MKIGIMSFAHMHAYSYADCLLKLEEVELVGIFDDDVSRGKEAAIKYETIHFGDQKEFLAEEMDAVIICSENIRHKEMVINAARAGKHILCEKPIATTIEDAQAMIDVCADCGVTLQIAFPVRFSPAIQQVKQLIDNGELGEIVAFRSTNRGQYPGGWFVDKEQSGGGAILDHTVHMVDIMRWYLGMEVVKVDAILDSFFQNGDIDDAGLLTLEFENGVIASHDVSWSRLPEYPTWGDATIEVIGTKQTVKADGFGEYFRLFSNERKSLTHVLYGSDIDFELIKDFVNCIKQGNSPTITGHDGLKALEVALTAYENACNFSR</sequence>
<feature type="domain" description="Gfo/Idh/MocA-like oxidoreductase N-terminal" evidence="1">
    <location>
        <begin position="20"/>
        <end position="118"/>
    </location>
</feature>
<keyword evidence="4" id="KW-1185">Reference proteome</keyword>
<dbReference type="PANTHER" id="PTHR43377">
    <property type="entry name" value="BILIVERDIN REDUCTASE A"/>
    <property type="match status" value="1"/>
</dbReference>
<dbReference type="PANTHER" id="PTHR43377:SF1">
    <property type="entry name" value="BILIVERDIN REDUCTASE A"/>
    <property type="match status" value="1"/>
</dbReference>
<dbReference type="InterPro" id="IPR000683">
    <property type="entry name" value="Gfo/Idh/MocA-like_OxRdtase_N"/>
</dbReference>
<dbReference type="Gene3D" id="3.30.360.10">
    <property type="entry name" value="Dihydrodipicolinate Reductase, domain 2"/>
    <property type="match status" value="1"/>
</dbReference>
<dbReference type="GO" id="GO:0000166">
    <property type="term" value="F:nucleotide binding"/>
    <property type="evidence" value="ECO:0007669"/>
    <property type="project" value="InterPro"/>
</dbReference>
<evidence type="ECO:0000313" key="3">
    <source>
        <dbReference type="EMBL" id="GIO26990.1"/>
    </source>
</evidence>
<dbReference type="Proteomes" id="UP000676917">
    <property type="component" value="Unassembled WGS sequence"/>
</dbReference>
<dbReference type="AlphaFoldDB" id="A0A919XA95"/>
<dbReference type="Pfam" id="PF01408">
    <property type="entry name" value="GFO_IDH_MocA"/>
    <property type="match status" value="1"/>
</dbReference>
<organism evidence="3 4">
    <name type="scientific">Ornithinibacillus bavariensis</name>
    <dbReference type="NCBI Taxonomy" id="545502"/>
    <lineage>
        <taxon>Bacteria</taxon>
        <taxon>Bacillati</taxon>
        <taxon>Bacillota</taxon>
        <taxon>Bacilli</taxon>
        <taxon>Bacillales</taxon>
        <taxon>Bacillaceae</taxon>
        <taxon>Ornithinibacillus</taxon>
    </lineage>
</organism>
<feature type="domain" description="GFO/IDH/MocA-like oxidoreductase" evidence="2">
    <location>
        <begin position="127"/>
        <end position="249"/>
    </location>
</feature>
<evidence type="ECO:0000259" key="1">
    <source>
        <dbReference type="Pfam" id="PF01408"/>
    </source>
</evidence>
<accession>A0A919XA95</accession>
<dbReference type="Pfam" id="PF22725">
    <property type="entry name" value="GFO_IDH_MocA_C3"/>
    <property type="match status" value="1"/>
</dbReference>
<name>A0A919XA95_9BACI</name>
<dbReference type="SUPFAM" id="SSF55347">
    <property type="entry name" value="Glyceraldehyde-3-phosphate dehydrogenase-like, C-terminal domain"/>
    <property type="match status" value="1"/>
</dbReference>
<dbReference type="InterPro" id="IPR055170">
    <property type="entry name" value="GFO_IDH_MocA-like_dom"/>
</dbReference>
<dbReference type="Gene3D" id="3.40.50.720">
    <property type="entry name" value="NAD(P)-binding Rossmann-like Domain"/>
    <property type="match status" value="1"/>
</dbReference>
<protein>
    <submittedName>
        <fullName evidence="3">Dehydrogenase</fullName>
    </submittedName>
</protein>
<gene>
    <name evidence="3" type="ORF">J43TS3_16010</name>
</gene>